<dbReference type="InterPro" id="IPR043129">
    <property type="entry name" value="ATPase_NBD"/>
</dbReference>
<evidence type="ECO:0000313" key="2">
    <source>
        <dbReference type="EMBL" id="CUP10769.1"/>
    </source>
</evidence>
<dbReference type="EMBL" id="CYZE01000018">
    <property type="protein sequence ID" value="CUP10769.1"/>
    <property type="molecule type" value="Genomic_DNA"/>
</dbReference>
<dbReference type="Pfam" id="PF01869">
    <property type="entry name" value="BcrAD_BadFG"/>
    <property type="match status" value="1"/>
</dbReference>
<evidence type="ECO:0000259" key="1">
    <source>
        <dbReference type="Pfam" id="PF01869"/>
    </source>
</evidence>
<sequence length="314" mass="34826">MNYYAGMDIGGTNGRLKLKDGDGNILGEFTGPGCSINTDGYDKSRSRCRELVLPALKELELNPSDCMGICVAASGIDSPGYEKMCRDIFEEMGFKSDCIRAVNDCEVFLYLKEGPSMVVVSGTGSICYGIDAKGTIYRTGGWNHILSDEGSAFYLGMQTMRLAAEDLDERTKCPYLTRMFMEKSGLDTLEKIDLFVNEHLFDKSEIARFSMIACEAAKQGDPQAEGILKDCAEKIWKLIEDTARKAGWTRQSQESLANGMEKPHLWLWGSVLVKNEIIRDEVVKRVRQVMPEIAVAVPETSALDLALRLAGKIR</sequence>
<dbReference type="Proteomes" id="UP000095651">
    <property type="component" value="Unassembled WGS sequence"/>
</dbReference>
<dbReference type="AlphaFoldDB" id="A0A174KNL7"/>
<proteinExistence type="predicted"/>
<gene>
    <name evidence="2" type="ORF">ERS852407_04990</name>
</gene>
<dbReference type="InterPro" id="IPR052519">
    <property type="entry name" value="Euk-type_GlcNAc_Kinase"/>
</dbReference>
<dbReference type="PANTHER" id="PTHR43190">
    <property type="entry name" value="N-ACETYL-D-GLUCOSAMINE KINASE"/>
    <property type="match status" value="1"/>
</dbReference>
<dbReference type="RefSeq" id="WP_055659413.1">
    <property type="nucleotide sequence ID" value="NZ_CABIXC010000018.1"/>
</dbReference>
<dbReference type="Gene3D" id="3.30.420.40">
    <property type="match status" value="2"/>
</dbReference>
<dbReference type="InterPro" id="IPR002731">
    <property type="entry name" value="ATPase_BadF"/>
</dbReference>
<name>A0A174KNL7_9FIRM</name>
<dbReference type="CDD" id="cd24007">
    <property type="entry name" value="ASKHA_NBD_eukNAGK-like"/>
    <property type="match status" value="1"/>
</dbReference>
<feature type="domain" description="ATPase BadF/BadG/BcrA/BcrD type" evidence="1">
    <location>
        <begin position="6"/>
        <end position="289"/>
    </location>
</feature>
<dbReference type="SUPFAM" id="SSF53067">
    <property type="entry name" value="Actin-like ATPase domain"/>
    <property type="match status" value="2"/>
</dbReference>
<organism evidence="2 3">
    <name type="scientific">Hungatella hathewayi</name>
    <dbReference type="NCBI Taxonomy" id="154046"/>
    <lineage>
        <taxon>Bacteria</taxon>
        <taxon>Bacillati</taxon>
        <taxon>Bacillota</taxon>
        <taxon>Clostridia</taxon>
        <taxon>Lachnospirales</taxon>
        <taxon>Lachnospiraceae</taxon>
        <taxon>Hungatella</taxon>
    </lineage>
</organism>
<protein>
    <submittedName>
        <fullName evidence="2">BadF/BadG/BcrA/BcrD type ATPase</fullName>
    </submittedName>
</protein>
<evidence type="ECO:0000313" key="3">
    <source>
        <dbReference type="Proteomes" id="UP000095651"/>
    </source>
</evidence>
<accession>A0A174KNL7</accession>
<dbReference type="PANTHER" id="PTHR43190:SF3">
    <property type="entry name" value="N-ACETYL-D-GLUCOSAMINE KINASE"/>
    <property type="match status" value="1"/>
</dbReference>
<reference evidence="2 3" key="1">
    <citation type="submission" date="2015-09" db="EMBL/GenBank/DDBJ databases">
        <authorList>
            <consortium name="Pathogen Informatics"/>
        </authorList>
    </citation>
    <scope>NUCLEOTIDE SEQUENCE [LARGE SCALE GENOMIC DNA]</scope>
    <source>
        <strain evidence="2 3">2789STDY5608850</strain>
    </source>
</reference>